<protein>
    <submittedName>
        <fullName evidence="1">SDR family NAD(P)-dependent oxidoreductase</fullName>
    </submittedName>
</protein>
<evidence type="ECO:0000313" key="1">
    <source>
        <dbReference type="EMBL" id="MEI4832342.1"/>
    </source>
</evidence>
<evidence type="ECO:0000313" key="2">
    <source>
        <dbReference type="Proteomes" id="UP001367922"/>
    </source>
</evidence>
<dbReference type="EMBL" id="JBAWSV010000013">
    <property type="protein sequence ID" value="MEI4832342.1"/>
    <property type="molecule type" value="Genomic_DNA"/>
</dbReference>
<dbReference type="Pfam" id="PF00106">
    <property type="entry name" value="adh_short"/>
    <property type="match status" value="1"/>
</dbReference>
<dbReference type="Proteomes" id="UP001367922">
    <property type="component" value="Unassembled WGS sequence"/>
</dbReference>
<comment type="caution">
    <text evidence="1">The sequence shown here is derived from an EMBL/GenBank/DDBJ whole genome shotgun (WGS) entry which is preliminary data.</text>
</comment>
<dbReference type="Gene3D" id="3.40.50.720">
    <property type="entry name" value="NAD(P)-binding Rossmann-like Domain"/>
    <property type="match status" value="1"/>
</dbReference>
<organism evidence="1 2">
    <name type="scientific">Bacillus yunxiaonensis</name>
    <dbReference type="NCBI Taxonomy" id="3127665"/>
    <lineage>
        <taxon>Bacteria</taxon>
        <taxon>Bacillati</taxon>
        <taxon>Bacillota</taxon>
        <taxon>Bacilli</taxon>
        <taxon>Bacillales</taxon>
        <taxon>Bacillaceae</taxon>
        <taxon>Bacillus</taxon>
    </lineage>
</organism>
<dbReference type="SUPFAM" id="SSF51735">
    <property type="entry name" value="NAD(P)-binding Rossmann-fold domains"/>
    <property type="match status" value="1"/>
</dbReference>
<dbReference type="RefSeq" id="WP_336484477.1">
    <property type="nucleotide sequence ID" value="NZ_JBAWSV010000013.1"/>
</dbReference>
<dbReference type="InterPro" id="IPR036291">
    <property type="entry name" value="NAD(P)-bd_dom_sf"/>
</dbReference>
<gene>
    <name evidence="1" type="ORF">WAX78_23480</name>
</gene>
<dbReference type="InterPro" id="IPR002347">
    <property type="entry name" value="SDR_fam"/>
</dbReference>
<keyword evidence="2" id="KW-1185">Reference proteome</keyword>
<sequence>MRLYRIGTEKKIITGAASGTGKEIVKQCLSEGASVIACDINEHSLND</sequence>
<name>A0ABU8G2J0_9BACI</name>
<reference evidence="1 2" key="1">
    <citation type="submission" date="2024-01" db="EMBL/GenBank/DDBJ databases">
        <title>Seven novel Bacillus-like species.</title>
        <authorList>
            <person name="Liu G."/>
        </authorList>
    </citation>
    <scope>NUCLEOTIDE SEQUENCE [LARGE SCALE GENOMIC DNA]</scope>
    <source>
        <strain evidence="1 2">FJAT-53711</strain>
    </source>
</reference>
<proteinExistence type="predicted"/>
<accession>A0ABU8G2J0</accession>